<accession>A0AAV1JDV2</accession>
<evidence type="ECO:0000313" key="2">
    <source>
        <dbReference type="EMBL" id="CAK1546786.1"/>
    </source>
</evidence>
<protein>
    <recommendedName>
        <fullName evidence="4">Glycine-rich protein</fullName>
    </recommendedName>
</protein>
<proteinExistence type="predicted"/>
<gene>
    <name evidence="2" type="ORF">LNINA_LOCUS6308</name>
</gene>
<reference evidence="2 3" key="1">
    <citation type="submission" date="2023-11" db="EMBL/GenBank/DDBJ databases">
        <authorList>
            <person name="Okamura Y."/>
        </authorList>
    </citation>
    <scope>NUCLEOTIDE SEQUENCE [LARGE SCALE GENOMIC DNA]</scope>
</reference>
<evidence type="ECO:0000256" key="1">
    <source>
        <dbReference type="SAM" id="SignalP"/>
    </source>
</evidence>
<evidence type="ECO:0008006" key="4">
    <source>
        <dbReference type="Google" id="ProtNLM"/>
    </source>
</evidence>
<name>A0AAV1JDV2_9NEOP</name>
<dbReference type="AlphaFoldDB" id="A0AAV1JDV2"/>
<feature type="chain" id="PRO_5043527658" description="Glycine-rich protein" evidence="1">
    <location>
        <begin position="19"/>
        <end position="108"/>
    </location>
</feature>
<organism evidence="2 3">
    <name type="scientific">Leptosia nina</name>
    <dbReference type="NCBI Taxonomy" id="320188"/>
    <lineage>
        <taxon>Eukaryota</taxon>
        <taxon>Metazoa</taxon>
        <taxon>Ecdysozoa</taxon>
        <taxon>Arthropoda</taxon>
        <taxon>Hexapoda</taxon>
        <taxon>Insecta</taxon>
        <taxon>Pterygota</taxon>
        <taxon>Neoptera</taxon>
        <taxon>Endopterygota</taxon>
        <taxon>Lepidoptera</taxon>
        <taxon>Glossata</taxon>
        <taxon>Ditrysia</taxon>
        <taxon>Papilionoidea</taxon>
        <taxon>Pieridae</taxon>
        <taxon>Pierinae</taxon>
        <taxon>Leptosia</taxon>
    </lineage>
</organism>
<keyword evidence="3" id="KW-1185">Reference proteome</keyword>
<dbReference type="EMBL" id="CAVLEF010000008">
    <property type="protein sequence ID" value="CAK1546786.1"/>
    <property type="molecule type" value="Genomic_DNA"/>
</dbReference>
<sequence length="108" mass="10736">MKLLIVLTVLSCIATLKAQPFMGSLGADLGANIGAEIGAGVSNIIRSSMNMALNGVGAMNTGLLDAEDGVGYGINGGLENGLGFGMGRSGLGMGVDDYDAGLEDGDII</sequence>
<comment type="caution">
    <text evidence="2">The sequence shown here is derived from an EMBL/GenBank/DDBJ whole genome shotgun (WGS) entry which is preliminary data.</text>
</comment>
<evidence type="ECO:0000313" key="3">
    <source>
        <dbReference type="Proteomes" id="UP001497472"/>
    </source>
</evidence>
<feature type="signal peptide" evidence="1">
    <location>
        <begin position="1"/>
        <end position="18"/>
    </location>
</feature>
<dbReference type="Proteomes" id="UP001497472">
    <property type="component" value="Unassembled WGS sequence"/>
</dbReference>
<keyword evidence="1" id="KW-0732">Signal</keyword>